<organism evidence="2 3">
    <name type="scientific">Protopolystoma xenopodis</name>
    <dbReference type="NCBI Taxonomy" id="117903"/>
    <lineage>
        <taxon>Eukaryota</taxon>
        <taxon>Metazoa</taxon>
        <taxon>Spiralia</taxon>
        <taxon>Lophotrochozoa</taxon>
        <taxon>Platyhelminthes</taxon>
        <taxon>Monogenea</taxon>
        <taxon>Polyopisthocotylea</taxon>
        <taxon>Polystomatidea</taxon>
        <taxon>Polystomatidae</taxon>
        <taxon>Protopolystoma</taxon>
    </lineage>
</organism>
<evidence type="ECO:0000256" key="1">
    <source>
        <dbReference type="SAM" id="MobiDB-lite"/>
    </source>
</evidence>
<protein>
    <submittedName>
        <fullName evidence="2">Uncharacterized protein</fullName>
    </submittedName>
</protein>
<feature type="compositionally biased region" description="Polar residues" evidence="1">
    <location>
        <begin position="1"/>
        <end position="11"/>
    </location>
</feature>
<sequence length="210" mass="22043">MVTTASPTSPETPGEARKTSVPLPSMASRLPCTDLAGNFIHHKPQHSINNSHQPIPSFQPQLSPLVGHEQMSPNNAWRRSGFCLQASSNAFHQPDGSPLTLGEPGSPLAVPVPHASSTVASSAALRPGLDNLVGPSVLGLPGLNSSETLLPDHFSSSSPPPPAPPLPPHQKVYPSSPLPSIFPISSTVTTPLVSLMCRCPLQVIFLHLNP</sequence>
<keyword evidence="3" id="KW-1185">Reference proteome</keyword>
<evidence type="ECO:0000313" key="2">
    <source>
        <dbReference type="EMBL" id="VEL36882.1"/>
    </source>
</evidence>
<proteinExistence type="predicted"/>
<feature type="compositionally biased region" description="Pro residues" evidence="1">
    <location>
        <begin position="158"/>
        <end position="168"/>
    </location>
</feature>
<feature type="region of interest" description="Disordered" evidence="1">
    <location>
        <begin position="1"/>
        <end position="28"/>
    </location>
</feature>
<name>A0A3S5BRX1_9PLAT</name>
<gene>
    <name evidence="2" type="ORF">PXEA_LOCUS30322</name>
</gene>
<dbReference type="Proteomes" id="UP000784294">
    <property type="component" value="Unassembled WGS sequence"/>
</dbReference>
<evidence type="ECO:0000313" key="3">
    <source>
        <dbReference type="Proteomes" id="UP000784294"/>
    </source>
</evidence>
<comment type="caution">
    <text evidence="2">The sequence shown here is derived from an EMBL/GenBank/DDBJ whole genome shotgun (WGS) entry which is preliminary data.</text>
</comment>
<accession>A0A3S5BRX1</accession>
<dbReference type="AlphaFoldDB" id="A0A3S5BRX1"/>
<feature type="region of interest" description="Disordered" evidence="1">
    <location>
        <begin position="150"/>
        <end position="172"/>
    </location>
</feature>
<dbReference type="EMBL" id="CAAALY010253455">
    <property type="protein sequence ID" value="VEL36882.1"/>
    <property type="molecule type" value="Genomic_DNA"/>
</dbReference>
<reference evidence="2" key="1">
    <citation type="submission" date="2018-11" db="EMBL/GenBank/DDBJ databases">
        <authorList>
            <consortium name="Pathogen Informatics"/>
        </authorList>
    </citation>
    <scope>NUCLEOTIDE SEQUENCE</scope>
</reference>